<evidence type="ECO:0000313" key="1">
    <source>
        <dbReference type="EMBL" id="HJE51216.1"/>
    </source>
</evidence>
<reference evidence="1" key="1">
    <citation type="journal article" date="2021" name="PeerJ">
        <title>Extensive microbial diversity within the chicken gut microbiome revealed by metagenomics and culture.</title>
        <authorList>
            <person name="Gilroy R."/>
            <person name="Ravi A."/>
            <person name="Getino M."/>
            <person name="Pursley I."/>
            <person name="Horton D.L."/>
            <person name="Alikhan N.F."/>
            <person name="Baker D."/>
            <person name="Gharbi K."/>
            <person name="Hall N."/>
            <person name="Watson M."/>
            <person name="Adriaenssens E.M."/>
            <person name="Foster-Nyarko E."/>
            <person name="Jarju S."/>
            <person name="Secka A."/>
            <person name="Antonio M."/>
            <person name="Oren A."/>
            <person name="Chaudhuri R.R."/>
            <person name="La Ragione R."/>
            <person name="Hildebrand F."/>
            <person name="Pallen M.J."/>
        </authorList>
    </citation>
    <scope>NUCLEOTIDE SEQUENCE</scope>
    <source>
        <strain evidence="1">ChiGjej3B3-7470</strain>
    </source>
</reference>
<dbReference type="PANTHER" id="PTHR21485:SF3">
    <property type="entry name" value="N-ACYLNEURAMINATE CYTIDYLYLTRANSFERASE"/>
    <property type="match status" value="1"/>
</dbReference>
<dbReference type="CDD" id="cd02513">
    <property type="entry name" value="CMP-NeuAc_Synthase"/>
    <property type="match status" value="1"/>
</dbReference>
<dbReference type="PANTHER" id="PTHR21485">
    <property type="entry name" value="HAD SUPERFAMILY MEMBERS CMAS AND KDSC"/>
    <property type="match status" value="1"/>
</dbReference>
<dbReference type="InterPro" id="IPR050793">
    <property type="entry name" value="CMP-NeuNAc_synthase"/>
</dbReference>
<dbReference type="InterPro" id="IPR003329">
    <property type="entry name" value="Cytidylyl_trans"/>
</dbReference>
<gene>
    <name evidence="1" type="ORF">K8V15_04450</name>
</gene>
<dbReference type="EMBL" id="DYZF01000109">
    <property type="protein sequence ID" value="HJE51216.1"/>
    <property type="molecule type" value="Genomic_DNA"/>
</dbReference>
<dbReference type="SUPFAM" id="SSF53448">
    <property type="entry name" value="Nucleotide-diphospho-sugar transferases"/>
    <property type="match status" value="1"/>
</dbReference>
<reference evidence="1" key="2">
    <citation type="submission" date="2021-09" db="EMBL/GenBank/DDBJ databases">
        <authorList>
            <person name="Gilroy R."/>
        </authorList>
    </citation>
    <scope>NUCLEOTIDE SEQUENCE</scope>
    <source>
        <strain evidence="1">ChiGjej3B3-7470</strain>
    </source>
</reference>
<accession>A0A921JQM3</accession>
<sequence length="227" mass="25051">MSMLAVIPARGWSKGIPRKNLLPVGGKPLIVWTIEQALAVPGLRVAVSTEDNEIAEVAERAGAWVIRRPLELAQDETPTEPVVLHAIEECTAGYGRPDAVMLLQATSPVRRTGTLERAVAEFEASGHDSLVGVVPNPPFLWSVDGGDAVAHWDWENRRRRQDMTPEQLRYRETGSVYVTRTEIYERLNNRMGGRIGLFIMDEAEGVDIDTFHDLSLAESLLTASPAD</sequence>
<dbReference type="Proteomes" id="UP000712713">
    <property type="component" value="Unassembled WGS sequence"/>
</dbReference>
<name>A0A921JQM3_9ACTN</name>
<keyword evidence="1" id="KW-0548">Nucleotidyltransferase</keyword>
<keyword evidence="1" id="KW-0808">Transferase</keyword>
<dbReference type="Pfam" id="PF02348">
    <property type="entry name" value="CTP_transf_3"/>
    <property type="match status" value="1"/>
</dbReference>
<protein>
    <submittedName>
        <fullName evidence="1">Acylneuraminate cytidylyltransferase family protein</fullName>
    </submittedName>
</protein>
<dbReference type="Gene3D" id="3.90.550.10">
    <property type="entry name" value="Spore Coat Polysaccharide Biosynthesis Protein SpsA, Chain A"/>
    <property type="match status" value="1"/>
</dbReference>
<dbReference type="GO" id="GO:0008781">
    <property type="term" value="F:N-acylneuraminate cytidylyltransferase activity"/>
    <property type="evidence" value="ECO:0007669"/>
    <property type="project" value="TreeGrafter"/>
</dbReference>
<evidence type="ECO:0000313" key="2">
    <source>
        <dbReference type="Proteomes" id="UP000712713"/>
    </source>
</evidence>
<organism evidence="1 2">
    <name type="scientific">Tessaracoccus flavescens</name>
    <dbReference type="NCBI Taxonomy" id="399497"/>
    <lineage>
        <taxon>Bacteria</taxon>
        <taxon>Bacillati</taxon>
        <taxon>Actinomycetota</taxon>
        <taxon>Actinomycetes</taxon>
        <taxon>Propionibacteriales</taxon>
        <taxon>Propionibacteriaceae</taxon>
        <taxon>Tessaracoccus</taxon>
    </lineage>
</organism>
<dbReference type="AlphaFoldDB" id="A0A921JQM3"/>
<proteinExistence type="predicted"/>
<dbReference type="InterPro" id="IPR029044">
    <property type="entry name" value="Nucleotide-diphossugar_trans"/>
</dbReference>
<comment type="caution">
    <text evidence="1">The sequence shown here is derived from an EMBL/GenBank/DDBJ whole genome shotgun (WGS) entry which is preliminary data.</text>
</comment>